<dbReference type="RefSeq" id="WP_245375567.1">
    <property type="nucleotide sequence ID" value="NZ_JAGGLB010000009.1"/>
</dbReference>
<sequence>MKKLKIPGDNISLKTKKTESAAILDWLNSQTNLMDSIRFLIENEIQQNGIRNLQQFIPSDRNISGALGLYANNEIAATAAVLPEPVPVDPSNVANAADSVNSAVGQAQELDSKEEPSKEAREEAIEKAMVEPAKEPGQTAQAAQASQTVQPTQEPAQDLVQGTAKRTVEEVEEEIDDEDIDSWT</sequence>
<gene>
    <name evidence="2" type="ORF">J2Z66_003168</name>
</gene>
<reference evidence="2 3" key="1">
    <citation type="submission" date="2021-03" db="EMBL/GenBank/DDBJ databases">
        <title>Genomic Encyclopedia of Type Strains, Phase IV (KMG-IV): sequencing the most valuable type-strain genomes for metagenomic binning, comparative biology and taxonomic classification.</title>
        <authorList>
            <person name="Goeker M."/>
        </authorList>
    </citation>
    <scope>NUCLEOTIDE SEQUENCE [LARGE SCALE GENOMIC DNA]</scope>
    <source>
        <strain evidence="2 3">DSM 26048</strain>
    </source>
</reference>
<evidence type="ECO:0000313" key="3">
    <source>
        <dbReference type="Proteomes" id="UP001519287"/>
    </source>
</evidence>
<feature type="compositionally biased region" description="Basic and acidic residues" evidence="1">
    <location>
        <begin position="110"/>
        <end position="134"/>
    </location>
</feature>
<accession>A0ABS4IX39</accession>
<keyword evidence="3" id="KW-1185">Reference proteome</keyword>
<dbReference type="EMBL" id="JAGGLB010000009">
    <property type="protein sequence ID" value="MBP1991561.1"/>
    <property type="molecule type" value="Genomic_DNA"/>
</dbReference>
<evidence type="ECO:0000313" key="2">
    <source>
        <dbReference type="EMBL" id="MBP1991561.1"/>
    </source>
</evidence>
<evidence type="ECO:0000256" key="1">
    <source>
        <dbReference type="SAM" id="MobiDB-lite"/>
    </source>
</evidence>
<feature type="region of interest" description="Disordered" evidence="1">
    <location>
        <begin position="100"/>
        <end position="184"/>
    </location>
</feature>
<feature type="compositionally biased region" description="Low complexity" evidence="1">
    <location>
        <begin position="138"/>
        <end position="153"/>
    </location>
</feature>
<organism evidence="2 3">
    <name type="scientific">Paenibacillus eucommiae</name>
    <dbReference type="NCBI Taxonomy" id="1355755"/>
    <lineage>
        <taxon>Bacteria</taxon>
        <taxon>Bacillati</taxon>
        <taxon>Bacillota</taxon>
        <taxon>Bacilli</taxon>
        <taxon>Bacillales</taxon>
        <taxon>Paenibacillaceae</taxon>
        <taxon>Paenibacillus</taxon>
    </lineage>
</organism>
<name>A0ABS4IX39_9BACL</name>
<comment type="caution">
    <text evidence="2">The sequence shown here is derived from an EMBL/GenBank/DDBJ whole genome shotgun (WGS) entry which is preliminary data.</text>
</comment>
<protein>
    <submittedName>
        <fullName evidence="2">Uncharacterized protein</fullName>
    </submittedName>
</protein>
<feature type="compositionally biased region" description="Acidic residues" evidence="1">
    <location>
        <begin position="170"/>
        <end position="184"/>
    </location>
</feature>
<proteinExistence type="predicted"/>
<dbReference type="Proteomes" id="UP001519287">
    <property type="component" value="Unassembled WGS sequence"/>
</dbReference>